<dbReference type="Proteomes" id="UP000824540">
    <property type="component" value="Unassembled WGS sequence"/>
</dbReference>
<sequence>MTRGVMSVPVSLSLFRTPTPPTPPQVSCPSYANRVPVDPRVVACQTTVAYSLGLLQSPAGPQSPGQPTCPRSPLQSYRTSPECVMDPGRTGRGDLSSGLAAMRLWGEAEGREQVSVTLDLQRSRSPGLPDLERCSTPKLHRSCLYSSPPPPFGRDGGSPPSFRASPELGHSYYSSLLRAGPGHHSMQNGNYAEGNSRGGGDDGPSWYSPWAEQSGPLLSPATHNTQTSPYPPAGRPSGPLGFGTEDNSWASLGSFVSAQAFQPVPPDQHTQSGTDLYCGPRPGPLEGTAGEGTGGRRLYQRGPSSLGTPAVSPLSQTDENSGLTGSPSMWAPGRERPSLEERAYPTSVPAELGGVRSND</sequence>
<dbReference type="EMBL" id="JAFBMS010000008">
    <property type="protein sequence ID" value="KAG9349764.1"/>
    <property type="molecule type" value="Genomic_DNA"/>
</dbReference>
<evidence type="ECO:0000256" key="1">
    <source>
        <dbReference type="SAM" id="MobiDB-lite"/>
    </source>
</evidence>
<name>A0A8T2PB04_9TELE</name>
<protein>
    <submittedName>
        <fullName evidence="2">Uncharacterized protein</fullName>
    </submittedName>
</protein>
<dbReference type="OrthoDB" id="10501784at2759"/>
<feature type="non-terminal residue" evidence="2">
    <location>
        <position position="1"/>
    </location>
</feature>
<feature type="compositionally biased region" description="Polar residues" evidence="1">
    <location>
        <begin position="302"/>
        <end position="327"/>
    </location>
</feature>
<evidence type="ECO:0000313" key="2">
    <source>
        <dbReference type="EMBL" id="KAG9349764.1"/>
    </source>
</evidence>
<reference evidence="2" key="1">
    <citation type="thesis" date="2021" institute="BYU ScholarsArchive" country="Provo, UT, USA">
        <title>Applications of and Algorithms for Genome Assembly and Genomic Analyses with an Emphasis on Marine Teleosts.</title>
        <authorList>
            <person name="Pickett B.D."/>
        </authorList>
    </citation>
    <scope>NUCLEOTIDE SEQUENCE</scope>
    <source>
        <strain evidence="2">HI-2016</strain>
    </source>
</reference>
<keyword evidence="3" id="KW-1185">Reference proteome</keyword>
<accession>A0A8T2PB04</accession>
<feature type="region of interest" description="Disordered" evidence="1">
    <location>
        <begin position="262"/>
        <end position="359"/>
    </location>
</feature>
<proteinExistence type="predicted"/>
<feature type="region of interest" description="Disordered" evidence="1">
    <location>
        <begin position="145"/>
        <end position="246"/>
    </location>
</feature>
<feature type="region of interest" description="Disordered" evidence="1">
    <location>
        <begin position="58"/>
        <end position="80"/>
    </location>
</feature>
<organism evidence="2 3">
    <name type="scientific">Albula glossodonta</name>
    <name type="common">roundjaw bonefish</name>
    <dbReference type="NCBI Taxonomy" id="121402"/>
    <lineage>
        <taxon>Eukaryota</taxon>
        <taxon>Metazoa</taxon>
        <taxon>Chordata</taxon>
        <taxon>Craniata</taxon>
        <taxon>Vertebrata</taxon>
        <taxon>Euteleostomi</taxon>
        <taxon>Actinopterygii</taxon>
        <taxon>Neopterygii</taxon>
        <taxon>Teleostei</taxon>
        <taxon>Albuliformes</taxon>
        <taxon>Albulidae</taxon>
        <taxon>Albula</taxon>
    </lineage>
</organism>
<evidence type="ECO:0000313" key="3">
    <source>
        <dbReference type="Proteomes" id="UP000824540"/>
    </source>
</evidence>
<dbReference type="AlphaFoldDB" id="A0A8T2PB04"/>
<comment type="caution">
    <text evidence="2">The sequence shown here is derived from an EMBL/GenBank/DDBJ whole genome shotgun (WGS) entry which is preliminary data.</text>
</comment>
<feature type="compositionally biased region" description="Basic and acidic residues" evidence="1">
    <location>
        <begin position="333"/>
        <end position="343"/>
    </location>
</feature>
<gene>
    <name evidence="2" type="ORF">JZ751_026117</name>
</gene>